<dbReference type="HOGENOM" id="CLU_013985_12_2_11"/>
<keyword evidence="2" id="KW-1185">Reference proteome</keyword>
<dbReference type="InterPro" id="IPR016181">
    <property type="entry name" value="Acyl_CoA_acyltransferase"/>
</dbReference>
<dbReference type="InParanoid" id="C8X923"/>
<evidence type="ECO:0000313" key="1">
    <source>
        <dbReference type="EMBL" id="ACV81121.1"/>
    </source>
</evidence>
<dbReference type="KEGG" id="nml:Namu_4846"/>
<protein>
    <submittedName>
        <fullName evidence="1">Acetyltransferase</fullName>
    </submittedName>
</protein>
<dbReference type="OrthoDB" id="9814648at2"/>
<dbReference type="Pfam" id="PF13523">
    <property type="entry name" value="Acetyltransf_8"/>
    <property type="match status" value="1"/>
</dbReference>
<organism evidence="1 2">
    <name type="scientific">Nakamurella multipartita (strain ATCC 700099 / DSM 44233 / CIP 104796 / JCM 9543 / NBRC 105858 / Y-104)</name>
    <name type="common">Microsphaera multipartita</name>
    <dbReference type="NCBI Taxonomy" id="479431"/>
    <lineage>
        <taxon>Bacteria</taxon>
        <taxon>Bacillati</taxon>
        <taxon>Actinomycetota</taxon>
        <taxon>Actinomycetes</taxon>
        <taxon>Nakamurellales</taxon>
        <taxon>Nakamurellaceae</taxon>
        <taxon>Nakamurella</taxon>
    </lineage>
</organism>
<dbReference type="GO" id="GO:0016410">
    <property type="term" value="F:N-acyltransferase activity"/>
    <property type="evidence" value="ECO:0007669"/>
    <property type="project" value="TreeGrafter"/>
</dbReference>
<accession>C8X923</accession>
<dbReference type="eggNOG" id="COG1670">
    <property type="taxonomic scope" value="Bacteria"/>
</dbReference>
<gene>
    <name evidence="1" type="ordered locus">Namu_4846</name>
</gene>
<dbReference type="PANTHER" id="PTHR31438:SF1">
    <property type="entry name" value="LYSINE N-ACYLTRANSFERASE C17G9.06C-RELATED"/>
    <property type="match status" value="1"/>
</dbReference>
<keyword evidence="1" id="KW-0808">Transferase</keyword>
<evidence type="ECO:0000313" key="2">
    <source>
        <dbReference type="Proteomes" id="UP000002218"/>
    </source>
</evidence>
<dbReference type="RefSeq" id="WP_015749932.1">
    <property type="nucleotide sequence ID" value="NC_013235.1"/>
</dbReference>
<dbReference type="AlphaFoldDB" id="C8X923"/>
<dbReference type="STRING" id="479431.Namu_4846"/>
<proteinExistence type="predicted"/>
<dbReference type="SUPFAM" id="SSF55729">
    <property type="entry name" value="Acyl-CoA N-acyltransferases (Nat)"/>
    <property type="match status" value="1"/>
</dbReference>
<dbReference type="EMBL" id="CP001737">
    <property type="protein sequence ID" value="ACV81121.1"/>
    <property type="molecule type" value="Genomic_DNA"/>
</dbReference>
<dbReference type="Gene3D" id="3.40.630.30">
    <property type="match status" value="1"/>
</dbReference>
<dbReference type="Proteomes" id="UP000002218">
    <property type="component" value="Chromosome"/>
</dbReference>
<reference evidence="1 2" key="2">
    <citation type="journal article" date="2010" name="Stand. Genomic Sci.">
        <title>Complete genome sequence of Nakamurella multipartita type strain (Y-104).</title>
        <authorList>
            <person name="Tice H."/>
            <person name="Mayilraj S."/>
            <person name="Sims D."/>
            <person name="Lapidus A."/>
            <person name="Nolan M."/>
            <person name="Lucas S."/>
            <person name="Glavina Del Rio T."/>
            <person name="Copeland A."/>
            <person name="Cheng J.F."/>
            <person name="Meincke L."/>
            <person name="Bruce D."/>
            <person name="Goodwin L."/>
            <person name="Pitluck S."/>
            <person name="Ivanova N."/>
            <person name="Mavromatis K."/>
            <person name="Ovchinnikova G."/>
            <person name="Pati A."/>
            <person name="Chen A."/>
            <person name="Palaniappan K."/>
            <person name="Land M."/>
            <person name="Hauser L."/>
            <person name="Chang Y.J."/>
            <person name="Jeffries C.D."/>
            <person name="Detter J.C."/>
            <person name="Brettin T."/>
            <person name="Rohde M."/>
            <person name="Goker M."/>
            <person name="Bristow J."/>
            <person name="Eisen J.A."/>
            <person name="Markowitz V."/>
            <person name="Hugenholtz P."/>
            <person name="Kyrpides N.C."/>
            <person name="Klenk H.P."/>
            <person name="Chen F."/>
        </authorList>
    </citation>
    <scope>NUCLEOTIDE SEQUENCE [LARGE SCALE GENOMIC DNA]</scope>
    <source>
        <strain evidence="2">ATCC 700099 / DSM 44233 / CIP 104796 / JCM 9543 / NBRC 105858 / Y-104</strain>
    </source>
</reference>
<reference evidence="2" key="1">
    <citation type="submission" date="2009-09" db="EMBL/GenBank/DDBJ databases">
        <title>The complete genome of Nakamurella multipartita DSM 44233.</title>
        <authorList>
            <consortium name="US DOE Joint Genome Institute (JGI-PGF)"/>
            <person name="Lucas S."/>
            <person name="Copeland A."/>
            <person name="Lapidus A."/>
            <person name="Glavina del Rio T."/>
            <person name="Dalin E."/>
            <person name="Tice H."/>
            <person name="Bruce D."/>
            <person name="Goodwin L."/>
            <person name="Pitluck S."/>
            <person name="Kyrpides N."/>
            <person name="Mavromatis K."/>
            <person name="Ivanova N."/>
            <person name="Ovchinnikova G."/>
            <person name="Sims D."/>
            <person name="Meincke L."/>
            <person name="Brettin T."/>
            <person name="Detter J.C."/>
            <person name="Han C."/>
            <person name="Larimer F."/>
            <person name="Land M."/>
            <person name="Hauser L."/>
            <person name="Markowitz V."/>
            <person name="Cheng J.-F."/>
            <person name="Hugenholtz P."/>
            <person name="Woyke T."/>
            <person name="Wu D."/>
            <person name="Klenk H.-P."/>
            <person name="Eisen J.A."/>
        </authorList>
    </citation>
    <scope>NUCLEOTIDE SEQUENCE [LARGE SCALE GENOMIC DNA]</scope>
    <source>
        <strain evidence="2">ATCC 700099 / DSM 44233 / CIP 104796 / JCM 9543 / NBRC 105858 / Y-104</strain>
    </source>
</reference>
<sequence>MRAEPVTFRAVTPADFGLLATWLGRPHVARWWNHEFTAAAVDRDFGPSARGEEPNEDLLVLLSDERGRDRPVGLVQRSYWHDYPEYVTEIAPIMTIPADAVTIDYLIGDPADTGRGLGPTIIAAVAADTWRAHPRAGSIIVPVAAGNRASWRALEKAGFVRIAEGDLPPDNPIDPPLHVVYRLDRPAPAASSGA</sequence>
<name>C8X923_NAKMY</name>
<dbReference type="PANTHER" id="PTHR31438">
    <property type="entry name" value="LYSINE N-ACYLTRANSFERASE C17G9.06C-RELATED"/>
    <property type="match status" value="1"/>
</dbReference>